<evidence type="ECO:0000256" key="3">
    <source>
        <dbReference type="ARBA" id="ARBA00022737"/>
    </source>
</evidence>
<keyword evidence="4" id="KW-0378">Hydrolase</keyword>
<dbReference type="Pfam" id="PF01582">
    <property type="entry name" value="TIR"/>
    <property type="match status" value="1"/>
</dbReference>
<dbReference type="EC" id="3.2.2.6" evidence="1"/>
<dbReference type="Gene3D" id="1.10.8.430">
    <property type="entry name" value="Helical domain of apoptotic protease-activating factors"/>
    <property type="match status" value="1"/>
</dbReference>
<feature type="domain" description="Disease resistance protein RPS4B/Roq1-like leucine-rich repeats" evidence="12">
    <location>
        <begin position="436"/>
        <end position="594"/>
    </location>
</feature>
<dbReference type="Pfam" id="PF00931">
    <property type="entry name" value="NB-ARC"/>
    <property type="match status" value="1"/>
</dbReference>
<protein>
    <recommendedName>
        <fullName evidence="1">ADP-ribosyl cyclase/cyclic ADP-ribose hydrolase</fullName>
        <ecNumber evidence="1">3.2.2.6</ecNumber>
    </recommendedName>
</protein>
<feature type="domain" description="C-JID" evidence="10">
    <location>
        <begin position="641"/>
        <end position="713"/>
    </location>
</feature>
<evidence type="ECO:0000259" key="8">
    <source>
        <dbReference type="Pfam" id="PF00931"/>
    </source>
</evidence>
<feature type="domain" description="NB-ARC" evidence="8">
    <location>
        <begin position="67"/>
        <end position="180"/>
    </location>
</feature>
<feature type="domain" description="Disease resistance protein Roq1-like winged-helix" evidence="11">
    <location>
        <begin position="248"/>
        <end position="317"/>
    </location>
</feature>
<dbReference type="Pfam" id="PF23286">
    <property type="entry name" value="LRR_13"/>
    <property type="match status" value="1"/>
</dbReference>
<dbReference type="SUPFAM" id="SSF52058">
    <property type="entry name" value="L domain-like"/>
    <property type="match status" value="1"/>
</dbReference>
<gene>
    <name evidence="13" type="ORF">CITCOLO1_LOCUS6692</name>
</gene>
<sequence>MKWSYDVFLSFRGEDTRNNFTSHLWMTLSQKGVNLFIDDKLVREWIRLRYENKFEACTFLPNVRETSKQFNGLVQLQEKLLYEILKMGLKVGSSDLGKNVIRNRLCSKKVLVLLDDVDEHWQLEALVGERDWFGAGSTIIVTTRNKRLLSNHDFDVMHDYQGLDHDTALELLSWYAFKEKSPSCNYLELAKRGVDYCKGLPLALVLLGSFLYKREEWVWKSKLDELEISLEKGVQDIFQISFEGLEDRVKEVFLDISCLFVGDDVYCMKNILKARDLNPDYRITVLTNLSLVSIENGKVQMHDLIRKMGHTIVRGESSDLGKRSRLWAANEVISILKDNSGTDAVQAIKLDLSYDLSSALIDDGLVGLGMQHCSIKHLGHRFENCEGLKHVDLSYCELLEEIPDLSAAVNLESFKLTSLDLEGCVNLEKLPRYLRLKSLDSFCLSDCRKLQQLPEFDENMKSLTRMVLDYTAIKELPSSIQYLAKHEILALPDAIYLLQSLVQFRLPGCSKLDMFPYPITQPTLFLLSNLTLLDLKNCNLPNLDFLEALSAVCTSLSQLHLSQKKFSFLPSCLHNFTSLSELQLKNCKFLLQIPNLPHSIQTMDARGCESLVTGPDNIVDIIYANQDKVDGLETREFTLTNSTIPEWFSHQSITSSISVSLQHYPQETSVLAACVVFKVDGDSCEAKASIKYDVSIDGESSKQFEIVDWPSSKSEYMWLITTPLTFSSLDGICKVSCKVYKVFNNARVTMRSRGVHIDVTEEQSQRW</sequence>
<dbReference type="InterPro" id="IPR000157">
    <property type="entry name" value="TIR_dom"/>
</dbReference>
<evidence type="ECO:0000256" key="4">
    <source>
        <dbReference type="ARBA" id="ARBA00022801"/>
    </source>
</evidence>
<feature type="domain" description="TIR" evidence="9">
    <location>
        <begin position="5"/>
        <end position="42"/>
    </location>
</feature>
<dbReference type="InterPro" id="IPR045344">
    <property type="entry name" value="C-JID"/>
</dbReference>
<reference evidence="13 14" key="1">
    <citation type="submission" date="2024-03" db="EMBL/GenBank/DDBJ databases">
        <authorList>
            <person name="Gkanogiannis A."/>
            <person name="Becerra Lopez-Lavalle L."/>
        </authorList>
    </citation>
    <scope>NUCLEOTIDE SEQUENCE [LARGE SCALE GENOMIC DNA]</scope>
</reference>
<proteinExistence type="predicted"/>
<evidence type="ECO:0000256" key="1">
    <source>
        <dbReference type="ARBA" id="ARBA00011982"/>
    </source>
</evidence>
<dbReference type="EMBL" id="OZ021736">
    <property type="protein sequence ID" value="CAK9314919.1"/>
    <property type="molecule type" value="Genomic_DNA"/>
</dbReference>
<evidence type="ECO:0000256" key="6">
    <source>
        <dbReference type="ARBA" id="ARBA00023027"/>
    </source>
</evidence>
<dbReference type="PANTHER" id="PTHR11017:SF570">
    <property type="entry name" value="DISEASE RESISTANCE PROTEIN (TIR-NBS CLASS)-RELATED"/>
    <property type="match status" value="1"/>
</dbReference>
<dbReference type="InterPro" id="IPR058546">
    <property type="entry name" value="RPS4B/Roq1-like_LRR"/>
</dbReference>
<evidence type="ECO:0000259" key="11">
    <source>
        <dbReference type="Pfam" id="PF23282"/>
    </source>
</evidence>
<evidence type="ECO:0000259" key="9">
    <source>
        <dbReference type="Pfam" id="PF01582"/>
    </source>
</evidence>
<keyword evidence="3" id="KW-0677">Repeat</keyword>
<dbReference type="Gene3D" id="3.40.50.300">
    <property type="entry name" value="P-loop containing nucleotide triphosphate hydrolases"/>
    <property type="match status" value="1"/>
</dbReference>
<evidence type="ECO:0000313" key="13">
    <source>
        <dbReference type="EMBL" id="CAK9314919.1"/>
    </source>
</evidence>
<dbReference type="InterPro" id="IPR002182">
    <property type="entry name" value="NB-ARC"/>
</dbReference>
<dbReference type="SUPFAM" id="SSF52540">
    <property type="entry name" value="P-loop containing nucleoside triphosphate hydrolases"/>
    <property type="match status" value="1"/>
</dbReference>
<dbReference type="InterPro" id="IPR058192">
    <property type="entry name" value="WHD_ROQ1-like"/>
</dbReference>
<evidence type="ECO:0000259" key="12">
    <source>
        <dbReference type="Pfam" id="PF23286"/>
    </source>
</evidence>
<name>A0ABP0Y3E9_9ROSI</name>
<evidence type="ECO:0000256" key="7">
    <source>
        <dbReference type="ARBA" id="ARBA00047304"/>
    </source>
</evidence>
<evidence type="ECO:0000259" key="10">
    <source>
        <dbReference type="Pfam" id="PF20160"/>
    </source>
</evidence>
<dbReference type="Gene3D" id="3.80.10.10">
    <property type="entry name" value="Ribonuclease Inhibitor"/>
    <property type="match status" value="2"/>
</dbReference>
<dbReference type="Pfam" id="PF20160">
    <property type="entry name" value="C-JID"/>
    <property type="match status" value="1"/>
</dbReference>
<dbReference type="Pfam" id="PF23282">
    <property type="entry name" value="WHD_ROQ1"/>
    <property type="match status" value="1"/>
</dbReference>
<dbReference type="PRINTS" id="PR00364">
    <property type="entry name" value="DISEASERSIST"/>
</dbReference>
<dbReference type="SUPFAM" id="SSF52200">
    <property type="entry name" value="Toll/Interleukin receptor TIR domain"/>
    <property type="match status" value="1"/>
</dbReference>
<keyword evidence="6" id="KW-0520">NAD</keyword>
<dbReference type="InterPro" id="IPR032675">
    <property type="entry name" value="LRR_dom_sf"/>
</dbReference>
<evidence type="ECO:0000313" key="14">
    <source>
        <dbReference type="Proteomes" id="UP001642487"/>
    </source>
</evidence>
<dbReference type="InterPro" id="IPR027417">
    <property type="entry name" value="P-loop_NTPase"/>
</dbReference>
<evidence type="ECO:0000256" key="2">
    <source>
        <dbReference type="ARBA" id="ARBA00022614"/>
    </source>
</evidence>
<keyword evidence="5" id="KW-0611">Plant defense</keyword>
<keyword evidence="14" id="KW-1185">Reference proteome</keyword>
<accession>A0ABP0Y3E9</accession>
<dbReference type="InterPro" id="IPR035897">
    <property type="entry name" value="Toll_tir_struct_dom_sf"/>
</dbReference>
<keyword evidence="2" id="KW-0433">Leucine-rich repeat</keyword>
<dbReference type="InterPro" id="IPR042197">
    <property type="entry name" value="Apaf_helical"/>
</dbReference>
<dbReference type="Proteomes" id="UP001642487">
    <property type="component" value="Chromosome 2"/>
</dbReference>
<evidence type="ECO:0000256" key="5">
    <source>
        <dbReference type="ARBA" id="ARBA00022821"/>
    </source>
</evidence>
<dbReference type="InterPro" id="IPR044974">
    <property type="entry name" value="Disease_R_plants"/>
</dbReference>
<organism evidence="13 14">
    <name type="scientific">Citrullus colocynthis</name>
    <name type="common">colocynth</name>
    <dbReference type="NCBI Taxonomy" id="252529"/>
    <lineage>
        <taxon>Eukaryota</taxon>
        <taxon>Viridiplantae</taxon>
        <taxon>Streptophyta</taxon>
        <taxon>Embryophyta</taxon>
        <taxon>Tracheophyta</taxon>
        <taxon>Spermatophyta</taxon>
        <taxon>Magnoliopsida</taxon>
        <taxon>eudicotyledons</taxon>
        <taxon>Gunneridae</taxon>
        <taxon>Pentapetalae</taxon>
        <taxon>rosids</taxon>
        <taxon>fabids</taxon>
        <taxon>Cucurbitales</taxon>
        <taxon>Cucurbitaceae</taxon>
        <taxon>Benincaseae</taxon>
        <taxon>Citrullus</taxon>
    </lineage>
</organism>
<dbReference type="PANTHER" id="PTHR11017">
    <property type="entry name" value="LEUCINE-RICH REPEAT-CONTAINING PROTEIN"/>
    <property type="match status" value="1"/>
</dbReference>
<comment type="catalytic activity">
    <reaction evidence="7">
        <text>NAD(+) + H2O = ADP-D-ribose + nicotinamide + H(+)</text>
        <dbReference type="Rhea" id="RHEA:16301"/>
        <dbReference type="ChEBI" id="CHEBI:15377"/>
        <dbReference type="ChEBI" id="CHEBI:15378"/>
        <dbReference type="ChEBI" id="CHEBI:17154"/>
        <dbReference type="ChEBI" id="CHEBI:57540"/>
        <dbReference type="ChEBI" id="CHEBI:57967"/>
        <dbReference type="EC" id="3.2.2.6"/>
    </reaction>
    <physiologicalReaction direction="left-to-right" evidence="7">
        <dbReference type="Rhea" id="RHEA:16302"/>
    </physiologicalReaction>
</comment>